<dbReference type="AlphaFoldDB" id="A0A319CR28"/>
<protein>
    <submittedName>
        <fullName evidence="5">Ankyrin</fullName>
    </submittedName>
</protein>
<dbReference type="GeneID" id="37136659"/>
<dbReference type="PANTHER" id="PTHR24173:SF74">
    <property type="entry name" value="ANKYRIN REPEAT DOMAIN-CONTAINING PROTEIN 16"/>
    <property type="match status" value="1"/>
</dbReference>
<evidence type="ECO:0000313" key="5">
    <source>
        <dbReference type="EMBL" id="PYH87110.1"/>
    </source>
</evidence>
<keyword evidence="1" id="KW-0677">Repeat</keyword>
<feature type="compositionally biased region" description="Basic and acidic residues" evidence="4">
    <location>
        <begin position="73"/>
        <end position="84"/>
    </location>
</feature>
<evidence type="ECO:0000313" key="6">
    <source>
        <dbReference type="Proteomes" id="UP000248340"/>
    </source>
</evidence>
<dbReference type="PROSITE" id="PS50297">
    <property type="entry name" value="ANK_REP_REGION"/>
    <property type="match status" value="2"/>
</dbReference>
<evidence type="ECO:0000256" key="4">
    <source>
        <dbReference type="SAM" id="MobiDB-lite"/>
    </source>
</evidence>
<dbReference type="SMART" id="SM00248">
    <property type="entry name" value="ANK"/>
    <property type="match status" value="3"/>
</dbReference>
<feature type="repeat" description="ANK" evidence="3">
    <location>
        <begin position="175"/>
        <end position="207"/>
    </location>
</feature>
<evidence type="ECO:0000256" key="3">
    <source>
        <dbReference type="PROSITE-ProRule" id="PRU00023"/>
    </source>
</evidence>
<dbReference type="InterPro" id="IPR036770">
    <property type="entry name" value="Ankyrin_rpt-contain_sf"/>
</dbReference>
<organism evidence="5 6">
    <name type="scientific">Aspergillus uvarum CBS 121591</name>
    <dbReference type="NCBI Taxonomy" id="1448315"/>
    <lineage>
        <taxon>Eukaryota</taxon>
        <taxon>Fungi</taxon>
        <taxon>Dikarya</taxon>
        <taxon>Ascomycota</taxon>
        <taxon>Pezizomycotina</taxon>
        <taxon>Eurotiomycetes</taxon>
        <taxon>Eurotiomycetidae</taxon>
        <taxon>Eurotiales</taxon>
        <taxon>Aspergillaceae</taxon>
        <taxon>Aspergillus</taxon>
        <taxon>Aspergillus subgen. Circumdati</taxon>
    </lineage>
</organism>
<feature type="compositionally biased region" description="Pro residues" evidence="4">
    <location>
        <begin position="113"/>
        <end position="128"/>
    </location>
</feature>
<feature type="repeat" description="ANK" evidence="3">
    <location>
        <begin position="208"/>
        <end position="240"/>
    </location>
</feature>
<gene>
    <name evidence="5" type="ORF">BO82DRAFT_349621</name>
</gene>
<dbReference type="SUPFAM" id="SSF48403">
    <property type="entry name" value="Ankyrin repeat"/>
    <property type="match status" value="1"/>
</dbReference>
<evidence type="ECO:0000256" key="2">
    <source>
        <dbReference type="ARBA" id="ARBA00023043"/>
    </source>
</evidence>
<keyword evidence="6" id="KW-1185">Reference proteome</keyword>
<dbReference type="Gene3D" id="1.25.40.20">
    <property type="entry name" value="Ankyrin repeat-containing domain"/>
    <property type="match status" value="1"/>
</dbReference>
<evidence type="ECO:0000256" key="1">
    <source>
        <dbReference type="ARBA" id="ARBA00022737"/>
    </source>
</evidence>
<dbReference type="OrthoDB" id="366390at2759"/>
<dbReference type="Pfam" id="PF12796">
    <property type="entry name" value="Ank_2"/>
    <property type="match status" value="1"/>
</dbReference>
<keyword evidence="2 3" id="KW-0040">ANK repeat</keyword>
<proteinExistence type="predicted"/>
<dbReference type="EMBL" id="KZ821674">
    <property type="protein sequence ID" value="PYH87110.1"/>
    <property type="molecule type" value="Genomic_DNA"/>
</dbReference>
<dbReference type="PANTHER" id="PTHR24173">
    <property type="entry name" value="ANKYRIN REPEAT CONTAINING"/>
    <property type="match status" value="1"/>
</dbReference>
<sequence length="274" mass="29256">MKSRIAELERENSFLRQQARLLPLHASRPPAVRCCSSDLSSLHSAQWDPTGEFMVLEASLLPDDNQTNFPEGQPERRPRPLGGEEEKDEEDIARFQLPEPDTVGGDHQIHGLSPPPSLRSYDPPPPPRSASSPIPMSYPGVVGPGEKITAENMLYPPSQTPPPPSQRKTPSVSGSATNALHLATVSGNAQCVEILLEHGFDFNSVDSHGRTALMLAASMDSADLVRTLLVRGADSSVCTPSGHTALEIAAQLGNANALAALLGAVARRDSVVNN</sequence>
<dbReference type="InterPro" id="IPR002110">
    <property type="entry name" value="Ankyrin_rpt"/>
</dbReference>
<dbReference type="VEuPathDB" id="FungiDB:BO82DRAFT_349621"/>
<name>A0A319CR28_9EURO</name>
<dbReference type="PROSITE" id="PS50088">
    <property type="entry name" value="ANK_REPEAT"/>
    <property type="match status" value="2"/>
</dbReference>
<reference evidence="5 6" key="1">
    <citation type="submission" date="2016-12" db="EMBL/GenBank/DDBJ databases">
        <title>The genomes of Aspergillus section Nigri reveals drivers in fungal speciation.</title>
        <authorList>
            <consortium name="DOE Joint Genome Institute"/>
            <person name="Vesth T.C."/>
            <person name="Nybo J."/>
            <person name="Theobald S."/>
            <person name="Brandl J."/>
            <person name="Frisvad J.C."/>
            <person name="Nielsen K.F."/>
            <person name="Lyhne E.K."/>
            <person name="Kogle M.E."/>
            <person name="Kuo A."/>
            <person name="Riley R."/>
            <person name="Clum A."/>
            <person name="Nolan M."/>
            <person name="Lipzen A."/>
            <person name="Salamov A."/>
            <person name="Henrissat B."/>
            <person name="Wiebenga A."/>
            <person name="De Vries R.P."/>
            <person name="Grigoriev I.V."/>
            <person name="Mortensen U.H."/>
            <person name="Andersen M.R."/>
            <person name="Baker S.E."/>
        </authorList>
    </citation>
    <scope>NUCLEOTIDE SEQUENCE [LARGE SCALE GENOMIC DNA]</scope>
    <source>
        <strain evidence="5 6">CBS 121591</strain>
    </source>
</reference>
<dbReference type="RefSeq" id="XP_025497310.1">
    <property type="nucleotide sequence ID" value="XM_025633918.1"/>
</dbReference>
<feature type="region of interest" description="Disordered" evidence="4">
    <location>
        <begin position="63"/>
        <end position="175"/>
    </location>
</feature>
<accession>A0A319CR28</accession>
<dbReference type="STRING" id="1448315.A0A319CR28"/>
<dbReference type="Proteomes" id="UP000248340">
    <property type="component" value="Unassembled WGS sequence"/>
</dbReference>